<feature type="binding site" evidence="6">
    <location>
        <begin position="280"/>
        <end position="286"/>
    </location>
    <ligand>
        <name>S-adenosyl-L-methionine</name>
        <dbReference type="ChEBI" id="CHEBI:59789"/>
    </ligand>
</feature>
<dbReference type="Pfam" id="PF01029">
    <property type="entry name" value="NusB"/>
    <property type="match status" value="1"/>
</dbReference>
<dbReference type="InterPro" id="IPR006027">
    <property type="entry name" value="NusB_RsmB_TIM44"/>
</dbReference>
<feature type="binding site" evidence="6">
    <location>
        <position position="305"/>
    </location>
    <ligand>
        <name>S-adenosyl-L-methionine</name>
        <dbReference type="ChEBI" id="CHEBI:59789"/>
    </ligand>
</feature>
<evidence type="ECO:0000256" key="6">
    <source>
        <dbReference type="PROSITE-ProRule" id="PRU01023"/>
    </source>
</evidence>
<keyword evidence="3 6" id="KW-0808">Transferase</keyword>
<evidence type="ECO:0000313" key="9">
    <source>
        <dbReference type="EMBL" id="MBC6465454.1"/>
    </source>
</evidence>
<dbReference type="InterPro" id="IPR001678">
    <property type="entry name" value="MeTrfase_RsmB-F_NOP2_dom"/>
</dbReference>
<feature type="compositionally biased region" description="Basic and acidic residues" evidence="7">
    <location>
        <begin position="1"/>
        <end position="10"/>
    </location>
</feature>
<dbReference type="Proteomes" id="UP000805614">
    <property type="component" value="Unassembled WGS sequence"/>
</dbReference>
<protein>
    <submittedName>
        <fullName evidence="9">rRNA cytosine-C5-methyltransferase</fullName>
    </submittedName>
</protein>
<dbReference type="Gene3D" id="1.10.940.10">
    <property type="entry name" value="NusB-like"/>
    <property type="match status" value="1"/>
</dbReference>
<feature type="active site" description="Nucleophile" evidence="6">
    <location>
        <position position="398"/>
    </location>
</feature>
<evidence type="ECO:0000313" key="10">
    <source>
        <dbReference type="Proteomes" id="UP000805614"/>
    </source>
</evidence>
<dbReference type="InterPro" id="IPR023267">
    <property type="entry name" value="RCMT"/>
</dbReference>
<comment type="caution">
    <text evidence="6">Lacks conserved residue(s) required for the propagation of feature annotation.</text>
</comment>
<dbReference type="RefSeq" id="WP_187242452.1">
    <property type="nucleotide sequence ID" value="NZ_BAAAOK010000015.1"/>
</dbReference>
<dbReference type="PROSITE" id="PS01153">
    <property type="entry name" value="NOL1_NOP2_SUN"/>
    <property type="match status" value="1"/>
</dbReference>
<accession>A0ABR7LKU2</accession>
<keyword evidence="10" id="KW-1185">Reference proteome</keyword>
<feature type="binding site" evidence="6">
    <location>
        <position position="345"/>
    </location>
    <ligand>
        <name>S-adenosyl-L-methionine</name>
        <dbReference type="ChEBI" id="CHEBI:59789"/>
    </ligand>
</feature>
<dbReference type="PRINTS" id="PR02008">
    <property type="entry name" value="RCMTFAMILY"/>
</dbReference>
<evidence type="ECO:0000256" key="5">
    <source>
        <dbReference type="ARBA" id="ARBA00022884"/>
    </source>
</evidence>
<dbReference type="PANTHER" id="PTHR22807:SF53">
    <property type="entry name" value="RIBOSOMAL RNA SMALL SUBUNIT METHYLTRANSFERASE B-RELATED"/>
    <property type="match status" value="1"/>
</dbReference>
<proteinExistence type="inferred from homology"/>
<evidence type="ECO:0000256" key="1">
    <source>
        <dbReference type="ARBA" id="ARBA00007494"/>
    </source>
</evidence>
<name>A0ABR7LKU2_9ACTN</name>
<keyword evidence="5 6" id="KW-0694">RNA-binding</keyword>
<dbReference type="InterPro" id="IPR035926">
    <property type="entry name" value="NusB-like_sf"/>
</dbReference>
<organism evidence="9 10">
    <name type="scientific">Actinomadura alba</name>
    <dbReference type="NCBI Taxonomy" id="406431"/>
    <lineage>
        <taxon>Bacteria</taxon>
        <taxon>Bacillati</taxon>
        <taxon>Actinomycetota</taxon>
        <taxon>Actinomycetes</taxon>
        <taxon>Streptosporangiales</taxon>
        <taxon>Thermomonosporaceae</taxon>
        <taxon>Actinomadura</taxon>
    </lineage>
</organism>
<dbReference type="Pfam" id="PF01189">
    <property type="entry name" value="Methyltr_RsmB-F"/>
    <property type="match status" value="1"/>
</dbReference>
<dbReference type="Gene3D" id="3.40.50.150">
    <property type="entry name" value="Vaccinia Virus protein VP39"/>
    <property type="match status" value="1"/>
</dbReference>
<evidence type="ECO:0000256" key="3">
    <source>
        <dbReference type="ARBA" id="ARBA00022679"/>
    </source>
</evidence>
<dbReference type="PANTHER" id="PTHR22807">
    <property type="entry name" value="NOP2 YEAST -RELATED NOL1/NOP2/FMU SUN DOMAIN-CONTAINING"/>
    <property type="match status" value="1"/>
</dbReference>
<evidence type="ECO:0000256" key="7">
    <source>
        <dbReference type="SAM" id="MobiDB-lite"/>
    </source>
</evidence>
<evidence type="ECO:0000259" key="8">
    <source>
        <dbReference type="PROSITE" id="PS51686"/>
    </source>
</evidence>
<evidence type="ECO:0000256" key="2">
    <source>
        <dbReference type="ARBA" id="ARBA00022603"/>
    </source>
</evidence>
<dbReference type="EMBL" id="JABVEC010000004">
    <property type="protein sequence ID" value="MBC6465454.1"/>
    <property type="molecule type" value="Genomic_DNA"/>
</dbReference>
<feature type="region of interest" description="Disordered" evidence="7">
    <location>
        <begin position="1"/>
        <end position="21"/>
    </location>
</feature>
<sequence length="469" mass="50230">MPPRAHDTRRPGRPRRTGRPQDLVRRTAFDVIRAVDTRDAYANLLLPARLRDRGLTGRDAALATELTYGTLRGRGTYDAVLAVCSDRDLRRIDAPLLAVLRLGAHQLLRTRIPSHAAVATTVELARDVAGPGQAKFANAVLRKVATRDLDAWLEIVAPTDETGRLAVTYSHPRWIVSSLRDALGTARDELEALLAADNDRPRVTLVARPPRASVDELIAAGAEAATYSPYAALLSEGDPAAIDAVREGRAGVQDEASQLVALALAAVPLDGRDGRWLDLCAGPGGKAALLAAVAAGRDARLLACDVQPHRAGLVRRTVDERTGVAVVDGTTPAWPAGAFDRVLVDVPCTGLGALRRRPEARWRRGPETVAELGPLQRGLLASALEAVRPGGVVAYVTCSPHLAETRVVVDDVLKVRPDVERLDTPAALAEVSAAPLPDLGSGPYAQFWPHRHGTDAMFMALLRRAGERR</sequence>
<dbReference type="InterPro" id="IPR049560">
    <property type="entry name" value="MeTrfase_RsmB-F_NOP2_cat"/>
</dbReference>
<dbReference type="SUPFAM" id="SSF53335">
    <property type="entry name" value="S-adenosyl-L-methionine-dependent methyltransferases"/>
    <property type="match status" value="1"/>
</dbReference>
<evidence type="ECO:0000256" key="4">
    <source>
        <dbReference type="ARBA" id="ARBA00022691"/>
    </source>
</evidence>
<comment type="similarity">
    <text evidence="1 6">Belongs to the class I-like SAM-binding methyltransferase superfamily. RsmB/NOP family.</text>
</comment>
<reference evidence="9 10" key="1">
    <citation type="submission" date="2020-06" db="EMBL/GenBank/DDBJ databases">
        <title>Actinomadura xiongansis sp. nov., isolated from soil of Baiyangdian.</title>
        <authorList>
            <person name="Zhang X."/>
        </authorList>
    </citation>
    <scope>NUCLEOTIDE SEQUENCE [LARGE SCALE GENOMIC DNA]</scope>
    <source>
        <strain evidence="9 10">HBUM206468</strain>
    </source>
</reference>
<keyword evidence="4 6" id="KW-0949">S-adenosyl-L-methionine</keyword>
<dbReference type="InterPro" id="IPR018314">
    <property type="entry name" value="RsmB/NOL1/NOP2-like_CS"/>
</dbReference>
<dbReference type="SUPFAM" id="SSF48013">
    <property type="entry name" value="NusB-like"/>
    <property type="match status" value="1"/>
</dbReference>
<dbReference type="PROSITE" id="PS51686">
    <property type="entry name" value="SAM_MT_RSMB_NOP"/>
    <property type="match status" value="1"/>
</dbReference>
<dbReference type="InterPro" id="IPR029063">
    <property type="entry name" value="SAM-dependent_MTases_sf"/>
</dbReference>
<feature type="domain" description="SAM-dependent MTase RsmB/NOP-type" evidence="8">
    <location>
        <begin position="179"/>
        <end position="465"/>
    </location>
</feature>
<keyword evidence="2 6" id="KW-0489">Methyltransferase</keyword>
<comment type="caution">
    <text evidence="9">The sequence shown here is derived from an EMBL/GenBank/DDBJ whole genome shotgun (WGS) entry which is preliminary data.</text>
</comment>
<gene>
    <name evidence="9" type="ORF">HKK74_08100</name>
</gene>